<dbReference type="EMBL" id="DRVY01000011">
    <property type="protein sequence ID" value="HHR91939.1"/>
    <property type="molecule type" value="Genomic_DNA"/>
</dbReference>
<dbReference type="GO" id="GO:0000428">
    <property type="term" value="C:DNA-directed RNA polymerase complex"/>
    <property type="evidence" value="ECO:0007669"/>
    <property type="project" value="UniProtKB-KW"/>
</dbReference>
<keyword evidence="7" id="KW-0804">Transcription</keyword>
<dbReference type="SMART" id="SM00662">
    <property type="entry name" value="RPOLD"/>
    <property type="match status" value="1"/>
</dbReference>
<evidence type="ECO:0000256" key="10">
    <source>
        <dbReference type="ARBA" id="ARBA00048552"/>
    </source>
</evidence>
<keyword evidence="6" id="KW-0548">Nucleotidyltransferase</keyword>
<evidence type="ECO:0000256" key="8">
    <source>
        <dbReference type="ARBA" id="ARBA00032524"/>
    </source>
</evidence>
<evidence type="ECO:0000256" key="4">
    <source>
        <dbReference type="ARBA" id="ARBA00022478"/>
    </source>
</evidence>
<comment type="caution">
    <text evidence="12">The sequence shown here is derived from an EMBL/GenBank/DDBJ whole genome shotgun (WGS) entry which is preliminary data.</text>
</comment>
<dbReference type="InterPro" id="IPR036603">
    <property type="entry name" value="RBP11-like"/>
</dbReference>
<protein>
    <recommendedName>
        <fullName evidence="3">DNA-directed RNA polymerase subunit alpha</fullName>
        <ecNumber evidence="2">2.7.7.6</ecNumber>
    </recommendedName>
    <alternativeName>
        <fullName evidence="9">RNA polymerase subunit alpha</fullName>
    </alternativeName>
    <alternativeName>
        <fullName evidence="8">Transcriptase subunit alpha</fullName>
    </alternativeName>
</protein>
<dbReference type="Gene3D" id="2.170.120.12">
    <property type="entry name" value="DNA-directed RNA polymerase, insert domain"/>
    <property type="match status" value="1"/>
</dbReference>
<dbReference type="Pfam" id="PF01193">
    <property type="entry name" value="RNA_pol_L"/>
    <property type="match status" value="1"/>
</dbReference>
<evidence type="ECO:0000256" key="1">
    <source>
        <dbReference type="ARBA" id="ARBA00007123"/>
    </source>
</evidence>
<feature type="domain" description="DNA-directed RNA polymerase RpoA/D/Rpb3-type" evidence="11">
    <location>
        <begin position="18"/>
        <end position="229"/>
    </location>
</feature>
<sequence>MFDIKLCNFKVLEESPTHGVFEFSPLPRGYGHTIGVPIRRILLSSLEGAAITGVRIKGVMHEFSTLPGVKDDILRILLRLKKVVVINYSDKPQTLTLAVKGATKGKEKPVLAGDIKTTESTEIFNKDFVITYLTAPKAELKMELTVENGVGYQLADDEKRTKVGMIPLDATFSPVERVKMDVLNTRVGQQTDLDKLVLEIWTKGNISPLAALRKAIEVARKSFDEVMAKVSEVSDNGEEKKSDNKEKLVCPKCGKSYTAKAYFDKHVKKCKG</sequence>
<reference evidence="12" key="1">
    <citation type="journal article" date="2020" name="mSystems">
        <title>Genome- and Community-Level Interaction Insights into Carbon Utilization and Element Cycling Functions of Hydrothermarchaeota in Hydrothermal Sediment.</title>
        <authorList>
            <person name="Zhou Z."/>
            <person name="Liu Y."/>
            <person name="Xu W."/>
            <person name="Pan J."/>
            <person name="Luo Z.H."/>
            <person name="Li M."/>
        </authorList>
    </citation>
    <scope>NUCLEOTIDE SEQUENCE [LARGE SCALE GENOMIC DNA]</scope>
    <source>
        <strain evidence="12">SpSt-1042</strain>
    </source>
</reference>
<accession>A0A7C5Z2Y4</accession>
<keyword evidence="4 12" id="KW-0240">DNA-directed RNA polymerase</keyword>
<evidence type="ECO:0000256" key="9">
    <source>
        <dbReference type="ARBA" id="ARBA00033070"/>
    </source>
</evidence>
<dbReference type="InterPro" id="IPR011262">
    <property type="entry name" value="DNA-dir_RNA_pol_insert"/>
</dbReference>
<gene>
    <name evidence="12" type="ORF">ENL96_00280</name>
</gene>
<evidence type="ECO:0000313" key="12">
    <source>
        <dbReference type="EMBL" id="HHR91939.1"/>
    </source>
</evidence>
<evidence type="ECO:0000259" key="11">
    <source>
        <dbReference type="SMART" id="SM00662"/>
    </source>
</evidence>
<organism evidence="12">
    <name type="scientific">candidate division CPR3 bacterium</name>
    <dbReference type="NCBI Taxonomy" id="2268181"/>
    <lineage>
        <taxon>Bacteria</taxon>
        <taxon>Bacteria division CPR3</taxon>
    </lineage>
</organism>
<dbReference type="GO" id="GO:0005737">
    <property type="term" value="C:cytoplasm"/>
    <property type="evidence" value="ECO:0007669"/>
    <property type="project" value="UniProtKB-ARBA"/>
</dbReference>
<dbReference type="Pfam" id="PF01000">
    <property type="entry name" value="RNA_pol_A_bac"/>
    <property type="match status" value="1"/>
</dbReference>
<dbReference type="GO" id="GO:0006351">
    <property type="term" value="P:DNA-templated transcription"/>
    <property type="evidence" value="ECO:0007669"/>
    <property type="project" value="InterPro"/>
</dbReference>
<evidence type="ECO:0000256" key="3">
    <source>
        <dbReference type="ARBA" id="ARBA00015972"/>
    </source>
</evidence>
<dbReference type="CDD" id="cd06928">
    <property type="entry name" value="RNAP_alpha_NTD"/>
    <property type="match status" value="1"/>
</dbReference>
<dbReference type="GO" id="GO:0003899">
    <property type="term" value="F:DNA-directed RNA polymerase activity"/>
    <property type="evidence" value="ECO:0007669"/>
    <property type="project" value="UniProtKB-EC"/>
</dbReference>
<dbReference type="SUPFAM" id="SSF55257">
    <property type="entry name" value="RBP11-like subunits of RNA polymerase"/>
    <property type="match status" value="1"/>
</dbReference>
<proteinExistence type="inferred from homology"/>
<name>A0A7C5Z2Y4_UNCC3</name>
<evidence type="ECO:0000256" key="7">
    <source>
        <dbReference type="ARBA" id="ARBA00023163"/>
    </source>
</evidence>
<dbReference type="AlphaFoldDB" id="A0A7C5Z2Y4"/>
<evidence type="ECO:0000256" key="6">
    <source>
        <dbReference type="ARBA" id="ARBA00022695"/>
    </source>
</evidence>
<dbReference type="InterPro" id="IPR011263">
    <property type="entry name" value="DNA-dir_RNA_pol_RpoA/D/Rpb3"/>
</dbReference>
<comment type="similarity">
    <text evidence="1">Belongs to the RNA polymerase alpha chain family.</text>
</comment>
<dbReference type="Gene3D" id="3.30.1360.10">
    <property type="entry name" value="RNA polymerase, RBP11-like subunit"/>
    <property type="match status" value="1"/>
</dbReference>
<dbReference type="EC" id="2.7.7.6" evidence="2"/>
<dbReference type="InterPro" id="IPR036643">
    <property type="entry name" value="RNApol_insert_sf"/>
</dbReference>
<dbReference type="GO" id="GO:0046983">
    <property type="term" value="F:protein dimerization activity"/>
    <property type="evidence" value="ECO:0007669"/>
    <property type="project" value="InterPro"/>
</dbReference>
<keyword evidence="5" id="KW-0808">Transferase</keyword>
<evidence type="ECO:0000256" key="5">
    <source>
        <dbReference type="ARBA" id="ARBA00022679"/>
    </source>
</evidence>
<dbReference type="SUPFAM" id="SSF56553">
    <property type="entry name" value="Insert subdomain of RNA polymerase alpha subunit"/>
    <property type="match status" value="1"/>
</dbReference>
<evidence type="ECO:0000256" key="2">
    <source>
        <dbReference type="ARBA" id="ARBA00012418"/>
    </source>
</evidence>
<dbReference type="FunFam" id="2.170.120.12:FF:000001">
    <property type="entry name" value="DNA-directed RNA polymerase subunit alpha"/>
    <property type="match status" value="1"/>
</dbReference>
<comment type="catalytic activity">
    <reaction evidence="10">
        <text>RNA(n) + a ribonucleoside 5'-triphosphate = RNA(n+1) + diphosphate</text>
        <dbReference type="Rhea" id="RHEA:21248"/>
        <dbReference type="Rhea" id="RHEA-COMP:14527"/>
        <dbReference type="Rhea" id="RHEA-COMP:17342"/>
        <dbReference type="ChEBI" id="CHEBI:33019"/>
        <dbReference type="ChEBI" id="CHEBI:61557"/>
        <dbReference type="ChEBI" id="CHEBI:140395"/>
        <dbReference type="EC" id="2.7.7.6"/>
    </reaction>
</comment>